<dbReference type="eggNOG" id="arCOG13147">
    <property type="taxonomic scope" value="Archaea"/>
</dbReference>
<gene>
    <name evidence="2" type="ordered locus">Huta_1365</name>
</gene>
<feature type="region of interest" description="Disordered" evidence="1">
    <location>
        <begin position="235"/>
        <end position="358"/>
    </location>
</feature>
<reference evidence="2 3" key="1">
    <citation type="journal article" date="2009" name="Stand. Genomic Sci.">
        <title>Complete genome sequence of Halorhabdus utahensis type strain (AX-2).</title>
        <authorList>
            <person name="Anderson I."/>
            <person name="Tindall B.J."/>
            <person name="Pomrenke H."/>
            <person name="Goker M."/>
            <person name="Lapidus A."/>
            <person name="Nolan M."/>
            <person name="Copeland A."/>
            <person name="Glavina Del Rio T."/>
            <person name="Chen F."/>
            <person name="Tice H."/>
            <person name="Cheng J.F."/>
            <person name="Lucas S."/>
            <person name="Chertkov O."/>
            <person name="Bruce D."/>
            <person name="Brettin T."/>
            <person name="Detter J.C."/>
            <person name="Han C."/>
            <person name="Goodwin L."/>
            <person name="Land M."/>
            <person name="Hauser L."/>
            <person name="Chang Y.J."/>
            <person name="Jeffries C.D."/>
            <person name="Pitluck S."/>
            <person name="Pati A."/>
            <person name="Mavromatis K."/>
            <person name="Ivanova N."/>
            <person name="Ovchinnikova G."/>
            <person name="Chen A."/>
            <person name="Palaniappan K."/>
            <person name="Chain P."/>
            <person name="Rohde M."/>
            <person name="Bristow J."/>
            <person name="Eisen J.A."/>
            <person name="Markowitz V."/>
            <person name="Hugenholtz P."/>
            <person name="Kyrpides N.C."/>
            <person name="Klenk H.P."/>
        </authorList>
    </citation>
    <scope>NUCLEOTIDE SEQUENCE [LARGE SCALE GENOMIC DNA]</scope>
    <source>
        <strain evidence="3">DSM 12940 / JCM 11049 / AX-2</strain>
    </source>
</reference>
<dbReference type="EMBL" id="CP001687">
    <property type="protein sequence ID" value="ACV11541.1"/>
    <property type="molecule type" value="Genomic_DNA"/>
</dbReference>
<evidence type="ECO:0000313" key="2">
    <source>
        <dbReference type="EMBL" id="ACV11541.1"/>
    </source>
</evidence>
<sequence length="390" mass="42413">MRHIYMDDQSSRREFISTIGSVTIGVFGSAIMSQTVQASGPTAKGQIVPEVDTQASNDEVNFRGPNGSFAETTTDMQGNFEVSIPEKGQYDLAIYKSSSRNFAEQEKNGIPQVYQYPRSFRIDEDVNDFGKISLPEGYLVDVRVVDEDETPLSGASPEIRHNGYGFGGGYQFNEDGYLQHEDASFTGIEIRDNLSVGISPPPDRVYEKGEFINEFFIDEPSEIIVTLSESEATWDVSKNGQPSTTTVEPTTTQTTETTTTTVEPTTTQTTETTTTTVEPTTTQTTETTTTTVEPTTTQTTETTTTTVEPTTTQTTAAGTQQTKSARKTPTDRFITTTTPEPTDTTASERSRGFISNSGEQSDIASNAVNLTTVGFALSVVGLGHQMIEGR</sequence>
<feature type="compositionally biased region" description="Low complexity" evidence="1">
    <location>
        <begin position="244"/>
        <end position="315"/>
    </location>
</feature>
<evidence type="ECO:0000313" key="3">
    <source>
        <dbReference type="Proteomes" id="UP000002071"/>
    </source>
</evidence>
<evidence type="ECO:0000256" key="1">
    <source>
        <dbReference type="SAM" id="MobiDB-lite"/>
    </source>
</evidence>
<keyword evidence="3" id="KW-1185">Reference proteome</keyword>
<dbReference type="AlphaFoldDB" id="C7NNE1"/>
<protein>
    <submittedName>
        <fullName evidence="2">Uncharacterized protein</fullName>
    </submittedName>
</protein>
<feature type="compositionally biased region" description="Low complexity" evidence="1">
    <location>
        <begin position="331"/>
        <end position="345"/>
    </location>
</feature>
<proteinExistence type="predicted"/>
<accession>C7NNE1</accession>
<organism evidence="2 3">
    <name type="scientific">Halorhabdus utahensis (strain DSM 12940 / JCM 11049 / AX-2)</name>
    <dbReference type="NCBI Taxonomy" id="519442"/>
    <lineage>
        <taxon>Archaea</taxon>
        <taxon>Methanobacteriati</taxon>
        <taxon>Methanobacteriota</taxon>
        <taxon>Stenosarchaea group</taxon>
        <taxon>Halobacteria</taxon>
        <taxon>Halobacteriales</taxon>
        <taxon>Haloarculaceae</taxon>
        <taxon>Halorhabdus</taxon>
    </lineage>
</organism>
<name>C7NNE1_HALUD</name>
<dbReference type="STRING" id="519442.Huta_1365"/>
<dbReference type="Proteomes" id="UP000002071">
    <property type="component" value="Chromosome"/>
</dbReference>
<dbReference type="HOGENOM" id="CLU_833144_0_0_2"/>
<dbReference type="KEGG" id="hut:Huta_1365"/>